<dbReference type="Proteomes" id="UP000575469">
    <property type="component" value="Unassembled WGS sequence"/>
</dbReference>
<dbReference type="RefSeq" id="WP_169339475.1">
    <property type="nucleotide sequence ID" value="NZ_JABBZM010000003.1"/>
</dbReference>
<name>A0A848NVU0_9RALS</name>
<gene>
    <name evidence="1" type="ORF">HGR00_05305</name>
</gene>
<comment type="caution">
    <text evidence="1">The sequence shown here is derived from an EMBL/GenBank/DDBJ whole genome shotgun (WGS) entry which is preliminary data.</text>
</comment>
<organism evidence="1 2">
    <name type="scientific">Ralstonia insidiosa</name>
    <dbReference type="NCBI Taxonomy" id="190721"/>
    <lineage>
        <taxon>Bacteria</taxon>
        <taxon>Pseudomonadati</taxon>
        <taxon>Pseudomonadota</taxon>
        <taxon>Betaproteobacteria</taxon>
        <taxon>Burkholderiales</taxon>
        <taxon>Burkholderiaceae</taxon>
        <taxon>Ralstonia</taxon>
    </lineage>
</organism>
<dbReference type="EMBL" id="JABBZM010000003">
    <property type="protein sequence ID" value="NMV37317.1"/>
    <property type="molecule type" value="Genomic_DNA"/>
</dbReference>
<proteinExistence type="predicted"/>
<dbReference type="SUPFAM" id="SSF50969">
    <property type="entry name" value="YVTN repeat-like/Quinoprotein amine dehydrogenase"/>
    <property type="match status" value="1"/>
</dbReference>
<dbReference type="AlphaFoldDB" id="A0A848NVU0"/>
<sequence length="426" mass="46638">MNSNRFLPILTMSLRRGFLRSILLGALGLLQLTGWAQEMEVSVAGHSAEAMSNAVFSADEKVMVSEAWGNQLVIWDTSTFHVLTTIQIENPTTNSSSGQWALSPDGRTVVTWSEARHRLSLLNAVNGKEIASWDWPSDHPRNAHLQIARSPVFRADGKVEMIVMDRNDEGRPEPERGRYQLYAVVLDLSLGGALIKELPAPLRLGDGVFVGQLFGNGRYQLAQHDTAFEVFDIGTGKRVAYNIQRKTDDRQLEWLQFGDESAVIVSRTSGKWVVSRFDYASGATINRGTLPIDSECTPLDTRANGRVLLMTTGKQCKDLAVYDLQSLRKIAAIAGAGEGGAVALSSDGRWLAGNSCNDWQKSDESAGCKVFAYDLTAGRMRVEWPVTAESIGGESAIVMSPNGTFVAIGERLMVWNTMSGRQVVPN</sequence>
<dbReference type="InterPro" id="IPR011044">
    <property type="entry name" value="Quino_amine_DH_bsu"/>
</dbReference>
<evidence type="ECO:0008006" key="3">
    <source>
        <dbReference type="Google" id="ProtNLM"/>
    </source>
</evidence>
<evidence type="ECO:0000313" key="2">
    <source>
        <dbReference type="Proteomes" id="UP000575469"/>
    </source>
</evidence>
<dbReference type="Gene3D" id="2.130.10.10">
    <property type="entry name" value="YVTN repeat-like/Quinoprotein amine dehydrogenase"/>
    <property type="match status" value="2"/>
</dbReference>
<protein>
    <recommendedName>
        <fullName evidence="3">WD40 repeat domain-containing protein</fullName>
    </recommendedName>
</protein>
<dbReference type="InterPro" id="IPR015943">
    <property type="entry name" value="WD40/YVTN_repeat-like_dom_sf"/>
</dbReference>
<accession>A0A848NVU0</accession>
<reference evidence="1 2" key="1">
    <citation type="submission" date="2020-04" db="EMBL/GenBank/DDBJ databases">
        <title>Ralstonia insidiosa genome sequencing and assembly.</title>
        <authorList>
            <person name="Martins R.C.R."/>
            <person name="Perdigao-Neto L.V."/>
            <person name="Levin A.S.S."/>
            <person name="Costa S.F."/>
        </authorList>
    </citation>
    <scope>NUCLEOTIDE SEQUENCE [LARGE SCALE GENOMIC DNA]</scope>
    <source>
        <strain evidence="1 2">5047</strain>
    </source>
</reference>
<evidence type="ECO:0000313" key="1">
    <source>
        <dbReference type="EMBL" id="NMV37317.1"/>
    </source>
</evidence>